<sequence length="152" mass="16041">MSSSDSKPRSRKGGPSTPRAALDALLAEPAGGPVRRALWLDELDQRFRPLLPPSLAAHARLANYERGGRLVFVVDAPVWRAKMRLAAPELLDAARSVGLDAAELIVKTTTPVTASPQSDRKAKPISATARKALQSAVELLKEPGSTGSSGSP</sequence>
<organism evidence="2 3">
    <name type="scientific">Lysobacter auxotrophicus</name>
    <dbReference type="NCBI Taxonomy" id="2992573"/>
    <lineage>
        <taxon>Bacteria</taxon>
        <taxon>Pseudomonadati</taxon>
        <taxon>Pseudomonadota</taxon>
        <taxon>Gammaproteobacteria</taxon>
        <taxon>Lysobacterales</taxon>
        <taxon>Lysobacteraceae</taxon>
        <taxon>Lysobacter</taxon>
    </lineage>
</organism>
<dbReference type="EMBL" id="AP027041">
    <property type="protein sequence ID" value="BDU15551.1"/>
    <property type="molecule type" value="Genomic_DNA"/>
</dbReference>
<dbReference type="Pfam" id="PF05258">
    <property type="entry name" value="DciA"/>
    <property type="match status" value="1"/>
</dbReference>
<name>A0ABM8DAH4_9GAMM</name>
<feature type="region of interest" description="Disordered" evidence="1">
    <location>
        <begin position="1"/>
        <end position="23"/>
    </location>
</feature>
<accession>A0ABM8DAH4</accession>
<evidence type="ECO:0000256" key="1">
    <source>
        <dbReference type="SAM" id="MobiDB-lite"/>
    </source>
</evidence>
<keyword evidence="3" id="KW-1185">Reference proteome</keyword>
<evidence type="ECO:0000313" key="3">
    <source>
        <dbReference type="Proteomes" id="UP001317822"/>
    </source>
</evidence>
<dbReference type="InterPro" id="IPR007922">
    <property type="entry name" value="DciA-like"/>
</dbReference>
<gene>
    <name evidence="2" type="ORF">LA521A_07520</name>
</gene>
<dbReference type="RefSeq" id="WP_281781040.1">
    <property type="nucleotide sequence ID" value="NZ_AP027041.1"/>
</dbReference>
<reference evidence="2 3" key="1">
    <citation type="journal article" date="2023" name="Int. J. Syst. Evol. Microbiol.">
        <title>Physiological and genomic analyses of cobalamin (vitamin B12)-auxotrophy of Lysobacter auxotrophicus sp. nov., a methionine-auxotrophic chitinolytic bacterium isolated from chitin-treated soil.</title>
        <authorList>
            <person name="Saito A."/>
            <person name="Dohra H."/>
            <person name="Hamada M."/>
            <person name="Moriuchi R."/>
            <person name="Kotsuchibashi Y."/>
            <person name="Mori K."/>
        </authorList>
    </citation>
    <scope>NUCLEOTIDE SEQUENCE [LARGE SCALE GENOMIC DNA]</scope>
    <source>
        <strain evidence="2 3">5-21a</strain>
    </source>
</reference>
<proteinExistence type="predicted"/>
<dbReference type="Proteomes" id="UP001317822">
    <property type="component" value="Chromosome"/>
</dbReference>
<evidence type="ECO:0000313" key="2">
    <source>
        <dbReference type="EMBL" id="BDU15551.1"/>
    </source>
</evidence>
<protein>
    <submittedName>
        <fullName evidence="2">DUF721 domain-containing protein</fullName>
    </submittedName>
</protein>